<proteinExistence type="predicted"/>
<dbReference type="EMBL" id="QPFP01000003">
    <property type="protein sequence ID" value="TEB37908.1"/>
    <property type="molecule type" value="Genomic_DNA"/>
</dbReference>
<accession>A0A4Y7TVJ8</accession>
<dbReference type="AlphaFoldDB" id="A0A4Y7TVJ8"/>
<feature type="compositionally biased region" description="Polar residues" evidence="2">
    <location>
        <begin position="561"/>
        <end position="570"/>
    </location>
</feature>
<evidence type="ECO:0000259" key="3">
    <source>
        <dbReference type="Pfam" id="PF24883"/>
    </source>
</evidence>
<name>A0A4Y7TVJ8_COPMI</name>
<evidence type="ECO:0000256" key="1">
    <source>
        <dbReference type="ARBA" id="ARBA00022737"/>
    </source>
</evidence>
<dbReference type="Pfam" id="PF24883">
    <property type="entry name" value="NPHP3_N"/>
    <property type="match status" value="1"/>
</dbReference>
<comment type="caution">
    <text evidence="4">The sequence shown here is derived from an EMBL/GenBank/DDBJ whole genome shotgun (WGS) entry which is preliminary data.</text>
</comment>
<organism evidence="4 5">
    <name type="scientific">Coprinellus micaceus</name>
    <name type="common">Glistening ink-cap mushroom</name>
    <name type="synonym">Coprinus micaceus</name>
    <dbReference type="NCBI Taxonomy" id="71717"/>
    <lineage>
        <taxon>Eukaryota</taxon>
        <taxon>Fungi</taxon>
        <taxon>Dikarya</taxon>
        <taxon>Basidiomycota</taxon>
        <taxon>Agaricomycotina</taxon>
        <taxon>Agaricomycetes</taxon>
        <taxon>Agaricomycetidae</taxon>
        <taxon>Agaricales</taxon>
        <taxon>Agaricineae</taxon>
        <taxon>Psathyrellaceae</taxon>
        <taxon>Coprinellus</taxon>
    </lineage>
</organism>
<protein>
    <recommendedName>
        <fullName evidence="3">Nephrocystin 3-like N-terminal domain-containing protein</fullName>
    </recommendedName>
</protein>
<dbReference type="Proteomes" id="UP000298030">
    <property type="component" value="Unassembled WGS sequence"/>
</dbReference>
<feature type="region of interest" description="Disordered" evidence="2">
    <location>
        <begin position="554"/>
        <end position="600"/>
    </location>
</feature>
<dbReference type="OrthoDB" id="3014077at2759"/>
<sequence>MKVEVSGQQAEELKDLCRSIAAGALLNSRERSDAPSCHPETRVALAREKTTIMNTIGEHFKKGGNLAAAFFFSSFSPSPERRTKDRFVTTLVYQLIQGESCPAIKGEVLSSIARNPAIFGMSLKEQMEVLILRPLRLCRTRGDPMPSTQILLVDGLDECGQNPPEDFPPDMRDAARLSRALDQTEILDTLLCASSDPAFPFRIIIASRPEPAIDEFFSTAADTQSTTIFLDNKYNPDADIAIFLDSHFSRIRRKHRLPTSWPGDGYRQMIYAVIAIRFLETSSKSPRAQLEVIMENHSSGSPTSSNPFERLDELYARILNSGPDPKLAFMWLKAYQQLDIEEGLPTWCFNRLCESSEREADRLFANLSALVSVSHEDDAESARYTFYHKSSQDFFRHHSRYGNFLPGEQGRSPKMAPRAPRSRPPRTLAADLSAKFSAHVVDFWSRLITNRDVKTGNYDERLRRCNAEWMPSGRGFTLFMFVASHNKCHPLKPCLPECKRWRSAIMKKWLRADDGVFIHLPKKTLMLLDRFCLMRIPLDTRDFEVTLFAQTPQPRHPTFSLPRQSRSRTTSLDRRPDPEPVPSGSYPRRVPLEPRSTPSPGPAHWQELLYISNANMAPVVGISGMLAFPETA</sequence>
<evidence type="ECO:0000313" key="4">
    <source>
        <dbReference type="EMBL" id="TEB37908.1"/>
    </source>
</evidence>
<evidence type="ECO:0000256" key="2">
    <source>
        <dbReference type="SAM" id="MobiDB-lite"/>
    </source>
</evidence>
<keyword evidence="1" id="KW-0677">Repeat</keyword>
<feature type="domain" description="Nephrocystin 3-like N-terminal" evidence="3">
    <location>
        <begin position="49"/>
        <end position="162"/>
    </location>
</feature>
<gene>
    <name evidence="4" type="ORF">FA13DRAFT_1725528</name>
</gene>
<reference evidence="4 5" key="1">
    <citation type="journal article" date="2019" name="Nat. Ecol. Evol.">
        <title>Megaphylogeny resolves global patterns of mushroom evolution.</title>
        <authorList>
            <person name="Varga T."/>
            <person name="Krizsan K."/>
            <person name="Foldi C."/>
            <person name="Dima B."/>
            <person name="Sanchez-Garcia M."/>
            <person name="Sanchez-Ramirez S."/>
            <person name="Szollosi G.J."/>
            <person name="Szarkandi J.G."/>
            <person name="Papp V."/>
            <person name="Albert L."/>
            <person name="Andreopoulos W."/>
            <person name="Angelini C."/>
            <person name="Antonin V."/>
            <person name="Barry K.W."/>
            <person name="Bougher N.L."/>
            <person name="Buchanan P."/>
            <person name="Buyck B."/>
            <person name="Bense V."/>
            <person name="Catcheside P."/>
            <person name="Chovatia M."/>
            <person name="Cooper J."/>
            <person name="Damon W."/>
            <person name="Desjardin D."/>
            <person name="Finy P."/>
            <person name="Geml J."/>
            <person name="Haridas S."/>
            <person name="Hughes K."/>
            <person name="Justo A."/>
            <person name="Karasinski D."/>
            <person name="Kautmanova I."/>
            <person name="Kiss B."/>
            <person name="Kocsube S."/>
            <person name="Kotiranta H."/>
            <person name="LaButti K.M."/>
            <person name="Lechner B.E."/>
            <person name="Liimatainen K."/>
            <person name="Lipzen A."/>
            <person name="Lukacs Z."/>
            <person name="Mihaltcheva S."/>
            <person name="Morgado L.N."/>
            <person name="Niskanen T."/>
            <person name="Noordeloos M.E."/>
            <person name="Ohm R.A."/>
            <person name="Ortiz-Santana B."/>
            <person name="Ovrebo C."/>
            <person name="Racz N."/>
            <person name="Riley R."/>
            <person name="Savchenko A."/>
            <person name="Shiryaev A."/>
            <person name="Soop K."/>
            <person name="Spirin V."/>
            <person name="Szebenyi C."/>
            <person name="Tomsovsky M."/>
            <person name="Tulloss R.E."/>
            <person name="Uehling J."/>
            <person name="Grigoriev I.V."/>
            <person name="Vagvolgyi C."/>
            <person name="Papp T."/>
            <person name="Martin F.M."/>
            <person name="Miettinen O."/>
            <person name="Hibbett D.S."/>
            <person name="Nagy L.G."/>
        </authorList>
    </citation>
    <scope>NUCLEOTIDE SEQUENCE [LARGE SCALE GENOMIC DNA]</scope>
    <source>
        <strain evidence="4 5">FP101781</strain>
    </source>
</reference>
<evidence type="ECO:0000313" key="5">
    <source>
        <dbReference type="Proteomes" id="UP000298030"/>
    </source>
</evidence>
<keyword evidence="5" id="KW-1185">Reference proteome</keyword>
<feature type="region of interest" description="Disordered" evidence="2">
    <location>
        <begin position="404"/>
        <end position="424"/>
    </location>
</feature>
<dbReference type="InterPro" id="IPR056884">
    <property type="entry name" value="NPHP3-like_N"/>
</dbReference>